<dbReference type="VEuPathDB" id="VectorBase:ASTEI01853"/>
<accession>A0A182Y067</accession>
<name>A0A182Y067_ANOST</name>
<dbReference type="EnsemblMetazoa" id="ASTEI01853-RA">
    <property type="protein sequence ID" value="ASTEI01853-PA"/>
    <property type="gene ID" value="ASTEI01853"/>
</dbReference>
<evidence type="ECO:0000256" key="2">
    <source>
        <dbReference type="SAM" id="MobiDB-lite"/>
    </source>
</evidence>
<feature type="region of interest" description="Disordered" evidence="2">
    <location>
        <begin position="484"/>
        <end position="515"/>
    </location>
</feature>
<feature type="region of interest" description="Disordered" evidence="2">
    <location>
        <begin position="340"/>
        <end position="362"/>
    </location>
</feature>
<evidence type="ECO:0000313" key="3">
    <source>
        <dbReference type="EnsemblMetazoa" id="ASTEI01853-PA"/>
    </source>
</evidence>
<reference evidence="4" key="1">
    <citation type="journal article" date="2014" name="Genome Biol.">
        <title>Genome analysis of a major urban malaria vector mosquito, Anopheles stephensi.</title>
        <authorList>
            <person name="Jiang X."/>
            <person name="Peery A."/>
            <person name="Hall A.B."/>
            <person name="Sharma A."/>
            <person name="Chen X.G."/>
            <person name="Waterhouse R.M."/>
            <person name="Komissarov A."/>
            <person name="Riehle M.M."/>
            <person name="Shouche Y."/>
            <person name="Sharakhova M.V."/>
            <person name="Lawson D."/>
            <person name="Pakpour N."/>
            <person name="Arensburger P."/>
            <person name="Davidson V.L."/>
            <person name="Eiglmeier K."/>
            <person name="Emrich S."/>
            <person name="George P."/>
            <person name="Kennedy R.C."/>
            <person name="Mane S.P."/>
            <person name="Maslen G."/>
            <person name="Oringanje C."/>
            <person name="Qi Y."/>
            <person name="Settlage R."/>
            <person name="Tojo M."/>
            <person name="Tubio J.M."/>
            <person name="Unger M.F."/>
            <person name="Wang B."/>
            <person name="Vernick K.D."/>
            <person name="Ribeiro J.M."/>
            <person name="James A.A."/>
            <person name="Michel K."/>
            <person name="Riehle M.A."/>
            <person name="Luckhart S."/>
            <person name="Sharakhov I.V."/>
            <person name="Tu Z."/>
        </authorList>
    </citation>
    <scope>NUCLEOTIDE SEQUENCE [LARGE SCALE GENOMIC DNA]</scope>
    <source>
        <strain evidence="4">Indian</strain>
    </source>
</reference>
<evidence type="ECO:0000256" key="1">
    <source>
        <dbReference type="SAM" id="Coils"/>
    </source>
</evidence>
<dbReference type="OMA" id="RWREDCE"/>
<dbReference type="STRING" id="30069.A0A182Y067"/>
<keyword evidence="1" id="KW-0175">Coiled coil</keyword>
<feature type="compositionally biased region" description="Basic and acidic residues" evidence="2">
    <location>
        <begin position="1"/>
        <end position="12"/>
    </location>
</feature>
<dbReference type="VEuPathDB" id="VectorBase:ASTE008581"/>
<keyword evidence="4" id="KW-1185">Reference proteome</keyword>
<organism evidence="3 4">
    <name type="scientific">Anopheles stephensi</name>
    <name type="common">Indo-Pakistan malaria mosquito</name>
    <dbReference type="NCBI Taxonomy" id="30069"/>
    <lineage>
        <taxon>Eukaryota</taxon>
        <taxon>Metazoa</taxon>
        <taxon>Ecdysozoa</taxon>
        <taxon>Arthropoda</taxon>
        <taxon>Hexapoda</taxon>
        <taxon>Insecta</taxon>
        <taxon>Pterygota</taxon>
        <taxon>Neoptera</taxon>
        <taxon>Endopterygota</taxon>
        <taxon>Diptera</taxon>
        <taxon>Nematocera</taxon>
        <taxon>Culicoidea</taxon>
        <taxon>Culicidae</taxon>
        <taxon>Anophelinae</taxon>
        <taxon>Anopheles</taxon>
    </lineage>
</organism>
<dbReference type="VEuPathDB" id="VectorBase:ASTEI20_041729"/>
<protein>
    <submittedName>
        <fullName evidence="3">Uncharacterized protein</fullName>
    </submittedName>
</protein>
<dbReference type="AlphaFoldDB" id="A0A182Y067"/>
<feature type="region of interest" description="Disordered" evidence="2">
    <location>
        <begin position="1"/>
        <end position="53"/>
    </location>
</feature>
<dbReference type="Proteomes" id="UP000076408">
    <property type="component" value="Unassembled WGS sequence"/>
</dbReference>
<feature type="coiled-coil region" evidence="1">
    <location>
        <begin position="383"/>
        <end position="410"/>
    </location>
</feature>
<proteinExistence type="predicted"/>
<reference evidence="3" key="2">
    <citation type="submission" date="2020-05" db="UniProtKB">
        <authorList>
            <consortium name="EnsemblMetazoa"/>
        </authorList>
    </citation>
    <scope>IDENTIFICATION</scope>
    <source>
        <strain evidence="3">Indian</strain>
    </source>
</reference>
<feature type="coiled-coil region" evidence="1">
    <location>
        <begin position="195"/>
        <end position="308"/>
    </location>
</feature>
<evidence type="ECO:0000313" key="4">
    <source>
        <dbReference type="Proteomes" id="UP000076408"/>
    </source>
</evidence>
<sequence>MEPVGEGKESHPEGGGLIRADVPDEAAVRQERNPAGGTPVVDGGKDSVGPVDDTSLNARLLDKLNEQFEKQIQLLERDQLDDGFKVSNGDGSSSSSRANTRTKLNVYAEWVQSLRLLNTELVQSLREMQDTCMERMQLMRAAYLKDLERFGPDVRLKRLASVPDASANVSGEQIVALELSSNYPIVVPATDEMLVRELDAKASIIDEQRRELQELRKQTAESGSILEQLRNMTQEREKQLDDKQKEIAILQHQIVALNDQLQKAKMSTTASIDNRSLISEITDHHDKITQLRKKLKEQEDKLREANTAIQFRDEVISAQRQEIKLLNEKPPVLQQTSFTSFASARSEDDDSPTVEQRQPGGPRLLFERLGTLQQDSDAESEYVQLLKAELAELRQQLQHAHKQRSQREESEQALFRLRTVCGELLQSTGRLRGCGYRWREDCEEGGIGAGSFLHFEDDDELIEAMRDRCDALCRQLEAAAAAAAAETSSHKPNGMVEQDEGIGSASTSRLEHSDPISARDQQQVMVCIEQQLKRLVSVK</sequence>